<evidence type="ECO:0000256" key="3">
    <source>
        <dbReference type="ARBA" id="ARBA00023163"/>
    </source>
</evidence>
<feature type="domain" description="Myb-like" evidence="6">
    <location>
        <begin position="144"/>
        <end position="185"/>
    </location>
</feature>
<dbReference type="SMART" id="SM00717">
    <property type="entry name" value="SANT"/>
    <property type="match status" value="3"/>
</dbReference>
<evidence type="ECO:0000256" key="4">
    <source>
        <dbReference type="ARBA" id="ARBA00023242"/>
    </source>
</evidence>
<dbReference type="AlphaFoldDB" id="A0A8S1REE9"/>
<dbReference type="PROSITE" id="PS50090">
    <property type="entry name" value="MYB_LIKE"/>
    <property type="match status" value="3"/>
</dbReference>
<dbReference type="CDD" id="cd00167">
    <property type="entry name" value="SANT"/>
    <property type="match status" value="3"/>
</dbReference>
<reference evidence="8" key="1">
    <citation type="submission" date="2021-01" db="EMBL/GenBank/DDBJ databases">
        <authorList>
            <consortium name="Genoscope - CEA"/>
            <person name="William W."/>
        </authorList>
    </citation>
    <scope>NUCLEOTIDE SEQUENCE</scope>
</reference>
<keyword evidence="4" id="KW-0539">Nucleus</keyword>
<comment type="caution">
    <text evidence="8">The sequence shown here is derived from an EMBL/GenBank/DDBJ whole genome shotgun (WGS) entry which is preliminary data.</text>
</comment>
<name>A0A8S1REE9_9CILI</name>
<sequence length="381" mass="45561">MFLDLVFNFCCSKRQKDDKDTRSQNSNKSQEGQIIEQKRMEIEFVKGGVNQQQKSQGQSSIVSPTDNYFELNDDKKQKKSSFEDDNIEENQFNVLGEQNMRLNVRNEKDNNVKKRCKSQEKQEKVLKKKISKTKEGDKRVVKIWQPEEDQRLRKLYQEHQGNWSKIIQYMPDRNISQCSQRWRRINPIQTKQKWNQEEDTKLISMVQLEGKNWTKLARHFPGRTGKQIRERYLNKLDPNLNFVAWTEQEDQEIVKYYNQYGAKWSLVANHLKGRSENMVKNRFYSHIQKHLLGRINKYQIVYKQANQLQHNLQPNLNIDVEYSDTSNSDIKLVQSENYSSSIGSSTFTFSYYDNDDFSNNQDDLIYDHQFDHDFDEKVRLY</sequence>
<dbReference type="GO" id="GO:0042795">
    <property type="term" value="P:snRNA transcription by RNA polymerase II"/>
    <property type="evidence" value="ECO:0007669"/>
    <property type="project" value="TreeGrafter"/>
</dbReference>
<dbReference type="GO" id="GO:0042796">
    <property type="term" value="P:snRNA transcription by RNA polymerase III"/>
    <property type="evidence" value="ECO:0007669"/>
    <property type="project" value="TreeGrafter"/>
</dbReference>
<evidence type="ECO:0008006" key="10">
    <source>
        <dbReference type="Google" id="ProtNLM"/>
    </source>
</evidence>
<dbReference type="GO" id="GO:0019185">
    <property type="term" value="C:snRNA-activating protein complex"/>
    <property type="evidence" value="ECO:0007669"/>
    <property type="project" value="TreeGrafter"/>
</dbReference>
<dbReference type="OrthoDB" id="2143914at2759"/>
<dbReference type="PROSITE" id="PS51294">
    <property type="entry name" value="HTH_MYB"/>
    <property type="match status" value="3"/>
</dbReference>
<dbReference type="PANTHER" id="PTHR46621:SF1">
    <property type="entry name" value="SNRNA-ACTIVATING PROTEIN COMPLEX SUBUNIT 4"/>
    <property type="match status" value="1"/>
</dbReference>
<feature type="compositionally biased region" description="Polar residues" evidence="5">
    <location>
        <begin position="49"/>
        <end position="66"/>
    </location>
</feature>
<dbReference type="GO" id="GO:0000978">
    <property type="term" value="F:RNA polymerase II cis-regulatory region sequence-specific DNA binding"/>
    <property type="evidence" value="ECO:0007669"/>
    <property type="project" value="TreeGrafter"/>
</dbReference>
<organism evidence="8 9">
    <name type="scientific">Paramecium sonneborni</name>
    <dbReference type="NCBI Taxonomy" id="65129"/>
    <lineage>
        <taxon>Eukaryota</taxon>
        <taxon>Sar</taxon>
        <taxon>Alveolata</taxon>
        <taxon>Ciliophora</taxon>
        <taxon>Intramacronucleata</taxon>
        <taxon>Oligohymenophorea</taxon>
        <taxon>Peniculida</taxon>
        <taxon>Parameciidae</taxon>
        <taxon>Paramecium</taxon>
    </lineage>
</organism>
<dbReference type="Proteomes" id="UP000692954">
    <property type="component" value="Unassembled WGS sequence"/>
</dbReference>
<dbReference type="Pfam" id="PF00249">
    <property type="entry name" value="Myb_DNA-binding"/>
    <property type="match status" value="1"/>
</dbReference>
<feature type="region of interest" description="Disordered" evidence="5">
    <location>
        <begin position="16"/>
        <end position="68"/>
    </location>
</feature>
<evidence type="ECO:0000256" key="2">
    <source>
        <dbReference type="ARBA" id="ARBA00023125"/>
    </source>
</evidence>
<feature type="compositionally biased region" description="Polar residues" evidence="5">
    <location>
        <begin position="23"/>
        <end position="32"/>
    </location>
</feature>
<feature type="domain" description="HTH myb-type" evidence="7">
    <location>
        <begin position="186"/>
        <end position="240"/>
    </location>
</feature>
<keyword evidence="3" id="KW-0804">Transcription</keyword>
<dbReference type="InterPro" id="IPR017930">
    <property type="entry name" value="Myb_dom"/>
</dbReference>
<dbReference type="PANTHER" id="PTHR46621">
    <property type="entry name" value="SNRNA-ACTIVATING PROTEIN COMPLEX SUBUNIT 4"/>
    <property type="match status" value="1"/>
</dbReference>
<dbReference type="EMBL" id="CAJJDN010000158">
    <property type="protein sequence ID" value="CAD8125370.1"/>
    <property type="molecule type" value="Genomic_DNA"/>
</dbReference>
<keyword evidence="9" id="KW-1185">Reference proteome</keyword>
<dbReference type="Pfam" id="PF13921">
    <property type="entry name" value="Myb_DNA-bind_6"/>
    <property type="match status" value="1"/>
</dbReference>
<accession>A0A8S1REE9</accession>
<feature type="domain" description="HTH myb-type" evidence="7">
    <location>
        <begin position="244"/>
        <end position="291"/>
    </location>
</feature>
<evidence type="ECO:0000313" key="9">
    <source>
        <dbReference type="Proteomes" id="UP000692954"/>
    </source>
</evidence>
<feature type="domain" description="HTH myb-type" evidence="7">
    <location>
        <begin position="144"/>
        <end position="184"/>
    </location>
</feature>
<keyword evidence="1" id="KW-0805">Transcription regulation</keyword>
<evidence type="ECO:0000256" key="5">
    <source>
        <dbReference type="SAM" id="MobiDB-lite"/>
    </source>
</evidence>
<evidence type="ECO:0000259" key="7">
    <source>
        <dbReference type="PROSITE" id="PS51294"/>
    </source>
</evidence>
<evidence type="ECO:0000259" key="6">
    <source>
        <dbReference type="PROSITE" id="PS50090"/>
    </source>
</evidence>
<dbReference type="InterPro" id="IPR051575">
    <property type="entry name" value="Myb-like_DNA-bd"/>
</dbReference>
<feature type="domain" description="Myb-like" evidence="6">
    <location>
        <begin position="237"/>
        <end position="287"/>
    </location>
</feature>
<keyword evidence="2" id="KW-0238">DNA-binding</keyword>
<dbReference type="InterPro" id="IPR001005">
    <property type="entry name" value="SANT/Myb"/>
</dbReference>
<evidence type="ECO:0000313" key="8">
    <source>
        <dbReference type="EMBL" id="CAD8125370.1"/>
    </source>
</evidence>
<dbReference type="GO" id="GO:0001006">
    <property type="term" value="F:RNA polymerase III type 3 promoter sequence-specific DNA binding"/>
    <property type="evidence" value="ECO:0007669"/>
    <property type="project" value="TreeGrafter"/>
</dbReference>
<protein>
    <recommendedName>
        <fullName evidence="10">Myb-like DNA-binding domain protein</fullName>
    </recommendedName>
</protein>
<proteinExistence type="predicted"/>
<feature type="domain" description="Myb-like" evidence="6">
    <location>
        <begin position="186"/>
        <end position="236"/>
    </location>
</feature>
<evidence type="ECO:0000256" key="1">
    <source>
        <dbReference type="ARBA" id="ARBA00023015"/>
    </source>
</evidence>
<gene>
    <name evidence="8" type="ORF">PSON_ATCC_30995.1.T1580092</name>
</gene>